<accession>A0A645CL30</accession>
<protein>
    <submittedName>
        <fullName evidence="2">Uncharacterized protein</fullName>
    </submittedName>
</protein>
<evidence type="ECO:0000313" key="2">
    <source>
        <dbReference type="EMBL" id="MPM77700.1"/>
    </source>
</evidence>
<feature type="transmembrane region" description="Helical" evidence="1">
    <location>
        <begin position="12"/>
        <end position="31"/>
    </location>
</feature>
<name>A0A645CL30_9ZZZZ</name>
<dbReference type="AlphaFoldDB" id="A0A645CL30"/>
<gene>
    <name evidence="2" type="ORF">SDC9_124708</name>
</gene>
<keyword evidence="1" id="KW-0812">Transmembrane</keyword>
<comment type="caution">
    <text evidence="2">The sequence shown here is derived from an EMBL/GenBank/DDBJ whole genome shotgun (WGS) entry which is preliminary data.</text>
</comment>
<evidence type="ECO:0000256" key="1">
    <source>
        <dbReference type="SAM" id="Phobius"/>
    </source>
</evidence>
<keyword evidence="1" id="KW-0472">Membrane</keyword>
<sequence>MTCPVSDATIFNLGILVTVLITVLNLSLISLDLPEGYSSLNGGVFAPPWLYTDPAGMPTGLEKLLPLVQD</sequence>
<proteinExistence type="predicted"/>
<keyword evidence="1" id="KW-1133">Transmembrane helix</keyword>
<organism evidence="2">
    <name type="scientific">bioreactor metagenome</name>
    <dbReference type="NCBI Taxonomy" id="1076179"/>
    <lineage>
        <taxon>unclassified sequences</taxon>
        <taxon>metagenomes</taxon>
        <taxon>ecological metagenomes</taxon>
    </lineage>
</organism>
<reference evidence="2" key="1">
    <citation type="submission" date="2019-08" db="EMBL/GenBank/DDBJ databases">
        <authorList>
            <person name="Kucharzyk K."/>
            <person name="Murdoch R.W."/>
            <person name="Higgins S."/>
            <person name="Loffler F."/>
        </authorList>
    </citation>
    <scope>NUCLEOTIDE SEQUENCE</scope>
</reference>
<dbReference type="EMBL" id="VSSQ01028117">
    <property type="protein sequence ID" value="MPM77700.1"/>
    <property type="molecule type" value="Genomic_DNA"/>
</dbReference>